<proteinExistence type="predicted"/>
<evidence type="ECO:0000259" key="7">
    <source>
        <dbReference type="PROSITE" id="PS51253"/>
    </source>
</evidence>
<dbReference type="InterPro" id="IPR007889">
    <property type="entry name" value="HTH_Psq"/>
</dbReference>
<dbReference type="AlphaFoldDB" id="A0A482WMR3"/>
<reference evidence="8 9" key="1">
    <citation type="journal article" date="2017" name="Gigascience">
        <title>Genome sequence of the small brown planthopper, Laodelphax striatellus.</title>
        <authorList>
            <person name="Zhu J."/>
            <person name="Jiang F."/>
            <person name="Wang X."/>
            <person name="Yang P."/>
            <person name="Bao Y."/>
            <person name="Zhao W."/>
            <person name="Wang W."/>
            <person name="Lu H."/>
            <person name="Wang Q."/>
            <person name="Cui N."/>
            <person name="Li J."/>
            <person name="Chen X."/>
            <person name="Luo L."/>
            <person name="Yu J."/>
            <person name="Kang L."/>
            <person name="Cui F."/>
        </authorList>
    </citation>
    <scope>NUCLEOTIDE SEQUENCE [LARGE SCALE GENOMIC DNA]</scope>
    <source>
        <strain evidence="8">Lst14</strain>
    </source>
</reference>
<dbReference type="GO" id="GO:0005634">
    <property type="term" value="C:nucleus"/>
    <property type="evidence" value="ECO:0007669"/>
    <property type="project" value="UniProtKB-SubCell"/>
</dbReference>
<dbReference type="PANTHER" id="PTHR19303:SF73">
    <property type="entry name" value="PROTEIN PDC2"/>
    <property type="match status" value="1"/>
</dbReference>
<dbReference type="Pfam" id="PF03184">
    <property type="entry name" value="DDE_1"/>
    <property type="match status" value="1"/>
</dbReference>
<name>A0A482WMR3_LAOST</name>
<dbReference type="InParanoid" id="A0A482WMR3"/>
<dbReference type="PANTHER" id="PTHR19303">
    <property type="entry name" value="TRANSPOSON"/>
    <property type="match status" value="1"/>
</dbReference>
<sequence length="544" mass="62048">MINRNEWHFILASSCTSIEQTISKFVFLLLLTHRLLLSSFAGLIDKTMMKSMKRKTLSVSEKLKIIREIENGKSKAYVCRTYNLPNSTVSTIWKNREKLRIAFEQNKLHVKKIRLCDKNDLDEALVAWLKINSSGKMGVSIPINGTVLKVMAEKLAENLGYKGFVCGNGWISRFKARHRVIYGMPNVEESSTTDCCNEEDLADNWLEFQWPMMKPGFDQCDIFSAVETGLLYRLTPDQLSELNGGQHIGGVSPNNRLTIFLCANMTGSEKRKPLVIGKKLDPSCFKNIKNLPVTYVADPKVWMTSEIFETELRKWDSELSEARRTILLLVDDCLAHSIPENFSNIKLQFIPASAAEKIQPLSQGVTHRFKVNYRRFMLMEMLDEQCNASRLNVLDAIRLIDRAWYCVSSNTIRDSFIRSGLAGSVRKLESDEEISLADWVKLIDSKGIFQNYKMDDYVAADDFLLTTETTMYNFFSSELQDSGSECEDEDLSTCDNPVISVREAKDSLLTLTKFSETNAVSEEFSKQLNQLKTSLDMFMLKITH</sequence>
<dbReference type="SMR" id="A0A482WMR3"/>
<evidence type="ECO:0000256" key="3">
    <source>
        <dbReference type="ARBA" id="ARBA00023242"/>
    </source>
</evidence>
<keyword evidence="9" id="KW-1185">Reference proteome</keyword>
<keyword evidence="5" id="KW-1133">Transmembrane helix</keyword>
<dbReference type="Pfam" id="PF03221">
    <property type="entry name" value="HTH_Tnp_Tc5"/>
    <property type="match status" value="1"/>
</dbReference>
<feature type="transmembrane region" description="Helical" evidence="5">
    <location>
        <begin position="25"/>
        <end position="44"/>
    </location>
</feature>
<dbReference type="Gene3D" id="1.10.10.60">
    <property type="entry name" value="Homeodomain-like"/>
    <property type="match status" value="2"/>
</dbReference>
<dbReference type="STRING" id="195883.A0A482WMR3"/>
<evidence type="ECO:0000313" key="9">
    <source>
        <dbReference type="Proteomes" id="UP000291343"/>
    </source>
</evidence>
<evidence type="ECO:0000259" key="6">
    <source>
        <dbReference type="PROSITE" id="PS50960"/>
    </source>
</evidence>
<dbReference type="Pfam" id="PF04218">
    <property type="entry name" value="CENP-B_N"/>
    <property type="match status" value="1"/>
</dbReference>
<keyword evidence="2 4" id="KW-0238">DNA-binding</keyword>
<feature type="DNA-binding region" description="H-T-H motif" evidence="4">
    <location>
        <begin position="75"/>
        <end position="95"/>
    </location>
</feature>
<dbReference type="SUPFAM" id="SSF46689">
    <property type="entry name" value="Homeodomain-like"/>
    <property type="match status" value="2"/>
</dbReference>
<feature type="domain" description="HTH psq-type" evidence="6">
    <location>
        <begin position="48"/>
        <end position="99"/>
    </location>
</feature>
<dbReference type="OrthoDB" id="6585662at2759"/>
<dbReference type="SMART" id="SM00674">
    <property type="entry name" value="CENPB"/>
    <property type="match status" value="1"/>
</dbReference>
<evidence type="ECO:0000256" key="1">
    <source>
        <dbReference type="ARBA" id="ARBA00004123"/>
    </source>
</evidence>
<gene>
    <name evidence="8" type="ORF">LSTR_LSTR011754</name>
</gene>
<accession>A0A482WMR3</accession>
<keyword evidence="5" id="KW-0472">Membrane</keyword>
<evidence type="ECO:0000313" key="8">
    <source>
        <dbReference type="EMBL" id="RZF34512.1"/>
    </source>
</evidence>
<dbReference type="InterPro" id="IPR009057">
    <property type="entry name" value="Homeodomain-like_sf"/>
</dbReference>
<keyword evidence="3 4" id="KW-0539">Nucleus</keyword>
<feature type="domain" description="HTH CENPB-type" evidence="7">
    <location>
        <begin position="109"/>
        <end position="184"/>
    </location>
</feature>
<dbReference type="InterPro" id="IPR050863">
    <property type="entry name" value="CenT-Element_Derived"/>
</dbReference>
<comment type="caution">
    <text evidence="8">The sequence shown here is derived from an EMBL/GenBank/DDBJ whole genome shotgun (WGS) entry which is preliminary data.</text>
</comment>
<keyword evidence="5" id="KW-0812">Transmembrane</keyword>
<dbReference type="PROSITE" id="PS51253">
    <property type="entry name" value="HTH_CENPB"/>
    <property type="match status" value="1"/>
</dbReference>
<dbReference type="PROSITE" id="PS50960">
    <property type="entry name" value="HTH_PSQ"/>
    <property type="match status" value="1"/>
</dbReference>
<evidence type="ECO:0000256" key="5">
    <source>
        <dbReference type="SAM" id="Phobius"/>
    </source>
</evidence>
<protein>
    <recommendedName>
        <fullName evidence="10">HTH CENPB-type domain-containing protein</fullName>
    </recommendedName>
</protein>
<comment type="subcellular location">
    <subcellularLocation>
        <location evidence="1 4">Nucleus</location>
    </subcellularLocation>
</comment>
<dbReference type="Proteomes" id="UP000291343">
    <property type="component" value="Unassembled WGS sequence"/>
</dbReference>
<evidence type="ECO:0008006" key="10">
    <source>
        <dbReference type="Google" id="ProtNLM"/>
    </source>
</evidence>
<evidence type="ECO:0000256" key="4">
    <source>
        <dbReference type="PROSITE-ProRule" id="PRU00320"/>
    </source>
</evidence>
<dbReference type="InterPro" id="IPR006600">
    <property type="entry name" value="HTH_CenpB_DNA-bd_dom"/>
</dbReference>
<dbReference type="GO" id="GO:0003677">
    <property type="term" value="F:DNA binding"/>
    <property type="evidence" value="ECO:0007669"/>
    <property type="project" value="UniProtKB-UniRule"/>
</dbReference>
<organism evidence="8 9">
    <name type="scientific">Laodelphax striatellus</name>
    <name type="common">Small brown planthopper</name>
    <name type="synonym">Delphax striatella</name>
    <dbReference type="NCBI Taxonomy" id="195883"/>
    <lineage>
        <taxon>Eukaryota</taxon>
        <taxon>Metazoa</taxon>
        <taxon>Ecdysozoa</taxon>
        <taxon>Arthropoda</taxon>
        <taxon>Hexapoda</taxon>
        <taxon>Insecta</taxon>
        <taxon>Pterygota</taxon>
        <taxon>Neoptera</taxon>
        <taxon>Paraneoptera</taxon>
        <taxon>Hemiptera</taxon>
        <taxon>Auchenorrhyncha</taxon>
        <taxon>Fulgoroidea</taxon>
        <taxon>Delphacidae</taxon>
        <taxon>Criomorphinae</taxon>
        <taxon>Laodelphax</taxon>
    </lineage>
</organism>
<dbReference type="EMBL" id="QKKF02031305">
    <property type="protein sequence ID" value="RZF34512.1"/>
    <property type="molecule type" value="Genomic_DNA"/>
</dbReference>
<evidence type="ECO:0000256" key="2">
    <source>
        <dbReference type="ARBA" id="ARBA00023125"/>
    </source>
</evidence>
<dbReference type="InterPro" id="IPR004875">
    <property type="entry name" value="DDE_SF_endonuclease_dom"/>
</dbReference>